<gene>
    <name evidence="1" type="ORF">ACFSUE_08375</name>
</gene>
<evidence type="ECO:0000313" key="1">
    <source>
        <dbReference type="EMBL" id="MFD2693640.1"/>
    </source>
</evidence>
<dbReference type="PANTHER" id="PTHR41774">
    <property type="match status" value="1"/>
</dbReference>
<keyword evidence="2" id="KW-1185">Reference proteome</keyword>
<reference evidence="2" key="1">
    <citation type="journal article" date="2019" name="Int. J. Syst. Evol. Microbiol.">
        <title>The Global Catalogue of Microorganisms (GCM) 10K type strain sequencing project: providing services to taxonomists for standard genome sequencing and annotation.</title>
        <authorList>
            <consortium name="The Broad Institute Genomics Platform"/>
            <consortium name="The Broad Institute Genome Sequencing Center for Infectious Disease"/>
            <person name="Wu L."/>
            <person name="Ma J."/>
        </authorList>
    </citation>
    <scope>NUCLEOTIDE SEQUENCE [LARGE SCALE GENOMIC DNA]</scope>
    <source>
        <strain evidence="2">TISTR 2466</strain>
    </source>
</reference>
<dbReference type="EMBL" id="JBHUMQ010000018">
    <property type="protein sequence ID" value="MFD2693640.1"/>
    <property type="molecule type" value="Genomic_DNA"/>
</dbReference>
<protein>
    <submittedName>
        <fullName evidence="1">Cytochrome C biogenesis protein</fullName>
    </submittedName>
</protein>
<dbReference type="Gene3D" id="3.30.70.120">
    <property type="match status" value="1"/>
</dbReference>
<comment type="caution">
    <text evidence="1">The sequence shown here is derived from an EMBL/GenBank/DDBJ whole genome shotgun (WGS) entry which is preliminary data.</text>
</comment>
<evidence type="ECO:0000313" key="2">
    <source>
        <dbReference type="Proteomes" id="UP001597399"/>
    </source>
</evidence>
<proteinExistence type="predicted"/>
<sequence length="116" mass="13391">MECNTYKIEVLIPERYIASLRNRLNEAGILTVGKYDNVISYSEVKGYWRTLEGSDPYDGEAGTLSEGTECKMEFRCRLQQIDAALMIIKAIHPYEEPIVNIIPLLCFDISKDNRYY</sequence>
<dbReference type="InterPro" id="IPR036069">
    <property type="entry name" value="DUF34/NIF3_sf"/>
</dbReference>
<organism evidence="1 2">
    <name type="scientific">Sporolactobacillus shoreicorticis</name>
    <dbReference type="NCBI Taxonomy" id="1923877"/>
    <lineage>
        <taxon>Bacteria</taxon>
        <taxon>Bacillati</taxon>
        <taxon>Bacillota</taxon>
        <taxon>Bacilli</taxon>
        <taxon>Bacillales</taxon>
        <taxon>Sporolactobacillaceae</taxon>
        <taxon>Sporolactobacillus</taxon>
    </lineage>
</organism>
<dbReference type="Proteomes" id="UP001597399">
    <property type="component" value="Unassembled WGS sequence"/>
</dbReference>
<name>A0ABW5S1H9_9BACL</name>
<dbReference type="PANTHER" id="PTHR41774:SF1">
    <property type="entry name" value="NGG1P INTERACTING FACTOR NIF3"/>
    <property type="match status" value="1"/>
</dbReference>
<dbReference type="InterPro" id="IPR015867">
    <property type="entry name" value="N-reg_PII/ATP_PRibTrfase_C"/>
</dbReference>
<accession>A0ABW5S1H9</accession>
<dbReference type="SUPFAM" id="SSF102705">
    <property type="entry name" value="NIF3 (NGG1p interacting factor 3)-like"/>
    <property type="match status" value="1"/>
</dbReference>
<dbReference type="RefSeq" id="WP_253062401.1">
    <property type="nucleotide sequence ID" value="NZ_JAMXWM010000013.1"/>
</dbReference>